<protein>
    <submittedName>
        <fullName evidence="1">Uncharacterized protein</fullName>
    </submittedName>
</protein>
<proteinExistence type="predicted"/>
<reference evidence="1 2" key="1">
    <citation type="journal article" date="2012" name="Genome Biol.">
        <title>Sequencing three crocodilian genomes to illuminate the evolution of archosaurs and amniotes.</title>
        <authorList>
            <person name="St John J.A."/>
            <person name="Braun E.L."/>
            <person name="Isberg S.R."/>
            <person name="Miles L.G."/>
            <person name="Chong A.Y."/>
            <person name="Gongora J."/>
            <person name="Dalzell P."/>
            <person name="Moran C."/>
            <person name="Bed'hom B."/>
            <person name="Abzhanov A."/>
            <person name="Burgess S.C."/>
            <person name="Cooksey A.M."/>
            <person name="Castoe T.A."/>
            <person name="Crawford N.G."/>
            <person name="Densmore L.D."/>
            <person name="Drew J.C."/>
            <person name="Edwards S.V."/>
            <person name="Faircloth B.C."/>
            <person name="Fujita M.K."/>
            <person name="Greenwold M.J."/>
            <person name="Hoffmann F.G."/>
            <person name="Howard J.M."/>
            <person name="Iguchi T."/>
            <person name="Janes D.E."/>
            <person name="Khan S.Y."/>
            <person name="Kohno S."/>
            <person name="de Koning A.J."/>
            <person name="Lance S.L."/>
            <person name="McCarthy F.M."/>
            <person name="McCormack J.E."/>
            <person name="Merchant M.E."/>
            <person name="Peterson D.G."/>
            <person name="Pollock D.D."/>
            <person name="Pourmand N."/>
            <person name="Raney B.J."/>
            <person name="Roessler K.A."/>
            <person name="Sanford J.R."/>
            <person name="Sawyer R.H."/>
            <person name="Schmidt C.J."/>
            <person name="Triplett E.W."/>
            <person name="Tuberville T.D."/>
            <person name="Venegas-Anaya M."/>
            <person name="Howard J.T."/>
            <person name="Jarvis E.D."/>
            <person name="Guillette L.J.Jr."/>
            <person name="Glenn T.C."/>
            <person name="Green R.E."/>
            <person name="Ray D.A."/>
        </authorList>
    </citation>
    <scope>NUCLEOTIDE SEQUENCE [LARGE SCALE GENOMIC DNA]</scope>
    <source>
        <strain evidence="1">KSC_2009_1</strain>
    </source>
</reference>
<dbReference type="AlphaFoldDB" id="A0A151M1H9"/>
<sequence length="117" mass="13047">MLKSQIPAGNHLHSSHVLEVSPLIHSPPGNPWPSVAPIPFRKAQHLSWLDQWKPNFVYLVGDSLMSSPVKINLQCSKLKLLCLVMFGQAKSRLDGCINISGVDTEILWKFPFQGYIG</sequence>
<name>A0A151M1H9_ALLMI</name>
<evidence type="ECO:0000313" key="2">
    <source>
        <dbReference type="Proteomes" id="UP000050525"/>
    </source>
</evidence>
<dbReference type="EMBL" id="AKHW03006817">
    <property type="protein sequence ID" value="KYO18375.1"/>
    <property type="molecule type" value="Genomic_DNA"/>
</dbReference>
<organism evidence="1 2">
    <name type="scientific">Alligator mississippiensis</name>
    <name type="common">American alligator</name>
    <dbReference type="NCBI Taxonomy" id="8496"/>
    <lineage>
        <taxon>Eukaryota</taxon>
        <taxon>Metazoa</taxon>
        <taxon>Chordata</taxon>
        <taxon>Craniata</taxon>
        <taxon>Vertebrata</taxon>
        <taxon>Euteleostomi</taxon>
        <taxon>Archelosauria</taxon>
        <taxon>Archosauria</taxon>
        <taxon>Crocodylia</taxon>
        <taxon>Alligatoridae</taxon>
        <taxon>Alligatorinae</taxon>
        <taxon>Alligator</taxon>
    </lineage>
</organism>
<dbReference type="Proteomes" id="UP000050525">
    <property type="component" value="Unassembled WGS sequence"/>
</dbReference>
<accession>A0A151M1H9</accession>
<keyword evidence="2" id="KW-1185">Reference proteome</keyword>
<gene>
    <name evidence="1" type="ORF">Y1Q_0008500</name>
</gene>
<comment type="caution">
    <text evidence="1">The sequence shown here is derived from an EMBL/GenBank/DDBJ whole genome shotgun (WGS) entry which is preliminary data.</text>
</comment>
<evidence type="ECO:0000313" key="1">
    <source>
        <dbReference type="EMBL" id="KYO18375.1"/>
    </source>
</evidence>